<dbReference type="GO" id="GO:0016491">
    <property type="term" value="F:oxidoreductase activity"/>
    <property type="evidence" value="ECO:0007669"/>
    <property type="project" value="InterPro"/>
</dbReference>
<keyword evidence="8" id="KW-1185">Reference proteome</keyword>
<feature type="transmembrane region" description="Helical" evidence="5">
    <location>
        <begin position="16"/>
        <end position="37"/>
    </location>
</feature>
<dbReference type="GO" id="GO:0016020">
    <property type="term" value="C:membrane"/>
    <property type="evidence" value="ECO:0007669"/>
    <property type="project" value="UniProtKB-SubCell"/>
</dbReference>
<organism evidence="7 8">
    <name type="scientific">Paracidovorax konjaci</name>
    <dbReference type="NCBI Taxonomy" id="32040"/>
    <lineage>
        <taxon>Bacteria</taxon>
        <taxon>Pseudomonadati</taxon>
        <taxon>Pseudomonadota</taxon>
        <taxon>Betaproteobacteria</taxon>
        <taxon>Burkholderiales</taxon>
        <taxon>Comamonadaceae</taxon>
        <taxon>Paracidovorax</taxon>
    </lineage>
</organism>
<keyword evidence="3 5" id="KW-1133">Transmembrane helix</keyword>
<comment type="subcellular location">
    <subcellularLocation>
        <location evidence="1">Membrane</location>
    </subcellularLocation>
</comment>
<dbReference type="InterPro" id="IPR050307">
    <property type="entry name" value="Sterol_Desaturase_Related"/>
</dbReference>
<feature type="transmembrane region" description="Helical" evidence="5">
    <location>
        <begin position="99"/>
        <end position="121"/>
    </location>
</feature>
<dbReference type="Proteomes" id="UP000199517">
    <property type="component" value="Unassembled WGS sequence"/>
</dbReference>
<dbReference type="GO" id="GO:0005506">
    <property type="term" value="F:iron ion binding"/>
    <property type="evidence" value="ECO:0007669"/>
    <property type="project" value="InterPro"/>
</dbReference>
<evidence type="ECO:0000256" key="1">
    <source>
        <dbReference type="ARBA" id="ARBA00004370"/>
    </source>
</evidence>
<evidence type="ECO:0000256" key="4">
    <source>
        <dbReference type="ARBA" id="ARBA00023136"/>
    </source>
</evidence>
<protein>
    <submittedName>
        <fullName evidence="7">Sterol desaturase/sphingolipid hydroxylase, fatty acid hydroxylase superfamily</fullName>
    </submittedName>
</protein>
<reference evidence="8" key="1">
    <citation type="submission" date="2016-10" db="EMBL/GenBank/DDBJ databases">
        <authorList>
            <person name="Varghese N."/>
            <person name="Submissions S."/>
        </authorList>
    </citation>
    <scope>NUCLEOTIDE SEQUENCE [LARGE SCALE GENOMIC DNA]</scope>
    <source>
        <strain evidence="8">DSM 7481</strain>
    </source>
</reference>
<dbReference type="InterPro" id="IPR006694">
    <property type="entry name" value="Fatty_acid_hydroxylase"/>
</dbReference>
<evidence type="ECO:0000256" key="5">
    <source>
        <dbReference type="SAM" id="Phobius"/>
    </source>
</evidence>
<evidence type="ECO:0000256" key="2">
    <source>
        <dbReference type="ARBA" id="ARBA00022692"/>
    </source>
</evidence>
<dbReference type="PANTHER" id="PTHR11863">
    <property type="entry name" value="STEROL DESATURASE"/>
    <property type="match status" value="1"/>
</dbReference>
<name>A0A1I1X272_9BURK</name>
<dbReference type="EMBL" id="FOMQ01000011">
    <property type="protein sequence ID" value="SFE01331.1"/>
    <property type="molecule type" value="Genomic_DNA"/>
</dbReference>
<sequence>MFSLGLANFLEDGYDATGWLLVGGLQLLIMLLVIAPLQRWRPVEPITDRHAVRVDMIYTLIHRLGLFRLALFFSLTPLWDSLWGALRMSGVSTFHLDDLWPGVTDLPLVSLAIYLVVFDCLEYWIHRGQHHFEWWWKLHSLHHSQRQMTMWSDNRNHLLDDVLHDVLVVTVAQLIGVAPGQFVAIVAITQLSENFHHANVRIWFGRIGERLWVSPRFHRLHHAIGIGHESVVLQKAAPGESSQHHATMPILGGHNFGVLLPWWDMLFRTANFELRYDPTGVRDQVEPGPDGRVRDYGRGFWSQQWQGLQRLLGRA</sequence>
<dbReference type="GO" id="GO:0008610">
    <property type="term" value="P:lipid biosynthetic process"/>
    <property type="evidence" value="ECO:0007669"/>
    <property type="project" value="InterPro"/>
</dbReference>
<keyword evidence="2 5" id="KW-0812">Transmembrane</keyword>
<dbReference type="Pfam" id="PF04116">
    <property type="entry name" value="FA_hydroxylase"/>
    <property type="match status" value="1"/>
</dbReference>
<evidence type="ECO:0000259" key="6">
    <source>
        <dbReference type="Pfam" id="PF04116"/>
    </source>
</evidence>
<accession>A0A1I1X272</accession>
<dbReference type="AlphaFoldDB" id="A0A1I1X272"/>
<keyword evidence="4 5" id="KW-0472">Membrane</keyword>
<evidence type="ECO:0000256" key="3">
    <source>
        <dbReference type="ARBA" id="ARBA00022989"/>
    </source>
</evidence>
<proteinExistence type="predicted"/>
<evidence type="ECO:0000313" key="8">
    <source>
        <dbReference type="Proteomes" id="UP000199517"/>
    </source>
</evidence>
<feature type="domain" description="Fatty acid hydroxylase" evidence="6">
    <location>
        <begin position="112"/>
        <end position="269"/>
    </location>
</feature>
<feature type="transmembrane region" description="Helical" evidence="5">
    <location>
        <begin position="57"/>
        <end position="79"/>
    </location>
</feature>
<gene>
    <name evidence="7" type="ORF">SAMN04489710_111159</name>
</gene>
<evidence type="ECO:0000313" key="7">
    <source>
        <dbReference type="EMBL" id="SFE01331.1"/>
    </source>
</evidence>
<dbReference type="STRING" id="32040.SAMN04489710_111159"/>